<dbReference type="GO" id="GO:0009295">
    <property type="term" value="C:nucleoid"/>
    <property type="evidence" value="ECO:0007669"/>
    <property type="project" value="UniProtKB-SubCell"/>
</dbReference>
<dbReference type="PANTHER" id="PTHR38097:SF2">
    <property type="entry name" value="DNA-BINDING PROTEIN STPA"/>
    <property type="match status" value="1"/>
</dbReference>
<dbReference type="GO" id="GO:0003681">
    <property type="term" value="F:bent DNA binding"/>
    <property type="evidence" value="ECO:0007669"/>
    <property type="project" value="TreeGrafter"/>
</dbReference>
<evidence type="ECO:0000313" key="8">
    <source>
        <dbReference type="EMBL" id="VFJ45730.1"/>
    </source>
</evidence>
<protein>
    <submittedName>
        <fullName evidence="7">DNA-binding protein H-NS</fullName>
    </submittedName>
</protein>
<organism evidence="7">
    <name type="scientific">Candidatus Kentrum sp. DK</name>
    <dbReference type="NCBI Taxonomy" id="2126562"/>
    <lineage>
        <taxon>Bacteria</taxon>
        <taxon>Pseudomonadati</taxon>
        <taxon>Pseudomonadota</taxon>
        <taxon>Gammaproteobacteria</taxon>
        <taxon>Candidatus Kentrum</taxon>
    </lineage>
</organism>
<evidence type="ECO:0000256" key="1">
    <source>
        <dbReference type="ARBA" id="ARBA00004453"/>
    </source>
</evidence>
<dbReference type="AlphaFoldDB" id="A0A450RWX3"/>
<proteinExistence type="inferred from homology"/>
<comment type="similarity">
    <text evidence="2">Belongs to the histone-like protein H-NS family.</text>
</comment>
<evidence type="ECO:0000259" key="6">
    <source>
        <dbReference type="SMART" id="SM00528"/>
    </source>
</evidence>
<dbReference type="InterPro" id="IPR027444">
    <property type="entry name" value="H-NS_C_dom"/>
</dbReference>
<dbReference type="SUPFAM" id="SSF81273">
    <property type="entry name" value="H-NS histone-like proteins"/>
    <property type="match status" value="1"/>
</dbReference>
<dbReference type="GO" id="GO:0032993">
    <property type="term" value="C:protein-DNA complex"/>
    <property type="evidence" value="ECO:0007669"/>
    <property type="project" value="TreeGrafter"/>
</dbReference>
<evidence type="ECO:0000256" key="5">
    <source>
        <dbReference type="SAM" id="MobiDB-lite"/>
    </source>
</evidence>
<evidence type="ECO:0000256" key="2">
    <source>
        <dbReference type="ARBA" id="ARBA00010610"/>
    </source>
</evidence>
<dbReference type="InterPro" id="IPR037150">
    <property type="entry name" value="H-NS_C_dom_sf"/>
</dbReference>
<dbReference type="GO" id="GO:0005829">
    <property type="term" value="C:cytosol"/>
    <property type="evidence" value="ECO:0007669"/>
    <property type="project" value="TreeGrafter"/>
</dbReference>
<dbReference type="PANTHER" id="PTHR38097">
    <property type="match status" value="1"/>
</dbReference>
<keyword evidence="3" id="KW-0963">Cytoplasm</keyword>
<comment type="subcellular location">
    <subcellularLocation>
        <location evidence="1">Cytoplasm</location>
        <location evidence="1">Nucleoid</location>
    </subcellularLocation>
</comment>
<evidence type="ECO:0000313" key="7">
    <source>
        <dbReference type="EMBL" id="VFJ43614.1"/>
    </source>
</evidence>
<feature type="domain" description="DNA-binding protein H-NS-like C-terminal" evidence="6">
    <location>
        <begin position="60"/>
        <end position="105"/>
    </location>
</feature>
<feature type="region of interest" description="Disordered" evidence="5">
    <location>
        <begin position="57"/>
        <end position="85"/>
    </location>
</feature>
<dbReference type="GO" id="GO:0000976">
    <property type="term" value="F:transcription cis-regulatory region binding"/>
    <property type="evidence" value="ECO:0007669"/>
    <property type="project" value="TreeGrafter"/>
</dbReference>
<reference evidence="7" key="1">
    <citation type="submission" date="2019-02" db="EMBL/GenBank/DDBJ databases">
        <authorList>
            <person name="Gruber-Vodicka R. H."/>
            <person name="Seah K. B. B."/>
        </authorList>
    </citation>
    <scope>NUCLEOTIDE SEQUENCE</scope>
    <source>
        <strain evidence="8">BECK_DK161</strain>
        <strain evidence="7">BECK_DK47</strain>
    </source>
</reference>
<dbReference type="EMBL" id="CAADEY010000012">
    <property type="protein sequence ID" value="VFJ45730.1"/>
    <property type="molecule type" value="Genomic_DNA"/>
</dbReference>
<keyword evidence="4 7" id="KW-0238">DNA-binding</keyword>
<dbReference type="GO" id="GO:0001217">
    <property type="term" value="F:DNA-binding transcription repressor activity"/>
    <property type="evidence" value="ECO:0007669"/>
    <property type="project" value="TreeGrafter"/>
</dbReference>
<dbReference type="Gene3D" id="4.10.430.10">
    <property type="entry name" value="Histone-like protein H-NS, C-terminal domain"/>
    <property type="match status" value="1"/>
</dbReference>
<name>A0A450RWX3_9GAMM</name>
<accession>A0A450RWX3</accession>
<gene>
    <name evidence="7" type="ORF">BECKDK2373B_GA0170837_10066</name>
    <name evidence="8" type="ORF">BECKDK2373C_GA0170839_101253</name>
</gene>
<dbReference type="EMBL" id="CAADEX010000006">
    <property type="protein sequence ID" value="VFJ43614.1"/>
    <property type="molecule type" value="Genomic_DNA"/>
</dbReference>
<sequence>MSRFDLAGVNYSDLVELKNEVEASIETRRKEEKQSLIQEIRQMVSAKGFTMGELFNEPDFAKKSPLPPKYQDPDNPGRKWSGRGRQPGWITALLEQGNTMEDLLIDADNP</sequence>
<dbReference type="GO" id="GO:0003680">
    <property type="term" value="F:minor groove of adenine-thymine-rich DNA binding"/>
    <property type="evidence" value="ECO:0007669"/>
    <property type="project" value="TreeGrafter"/>
</dbReference>
<dbReference type="Pfam" id="PF00816">
    <property type="entry name" value="Histone_HNS"/>
    <property type="match status" value="1"/>
</dbReference>
<evidence type="ECO:0000256" key="4">
    <source>
        <dbReference type="ARBA" id="ARBA00023125"/>
    </source>
</evidence>
<dbReference type="SMART" id="SM00528">
    <property type="entry name" value="HNS"/>
    <property type="match status" value="1"/>
</dbReference>
<evidence type="ECO:0000256" key="3">
    <source>
        <dbReference type="ARBA" id="ARBA00022490"/>
    </source>
</evidence>